<evidence type="ECO:0000259" key="9">
    <source>
        <dbReference type="PROSITE" id="PS51826"/>
    </source>
</evidence>
<organism evidence="10 11">
    <name type="scientific">candidate division KSB3 bacterium</name>
    <dbReference type="NCBI Taxonomy" id="2044937"/>
    <lineage>
        <taxon>Bacteria</taxon>
        <taxon>candidate division KSB3</taxon>
    </lineage>
</organism>
<dbReference type="PANTHER" id="PTHR43178:SF5">
    <property type="entry name" value="LIPOAMIDE ACYLTRANSFERASE COMPONENT OF BRANCHED-CHAIN ALPHA-KETO ACID DEHYDROGENASE COMPLEX, MITOCHONDRIAL"/>
    <property type="match status" value="1"/>
</dbReference>
<dbReference type="PROSITE" id="PS00189">
    <property type="entry name" value="LIPOYL"/>
    <property type="match status" value="1"/>
</dbReference>
<dbReference type="InterPro" id="IPR000089">
    <property type="entry name" value="Biotin_lipoyl"/>
</dbReference>
<dbReference type="Pfam" id="PF00198">
    <property type="entry name" value="2-oxoacid_dh"/>
    <property type="match status" value="1"/>
</dbReference>
<dbReference type="InterPro" id="IPR050743">
    <property type="entry name" value="2-oxoacid_DH_E2_comp"/>
</dbReference>
<keyword evidence="3 6" id="KW-0808">Transferase</keyword>
<dbReference type="EC" id="2.3.1.-" evidence="6"/>
<dbReference type="InterPro" id="IPR011053">
    <property type="entry name" value="Single_hybrid_motif"/>
</dbReference>
<dbReference type="InterPro" id="IPR004167">
    <property type="entry name" value="PSBD"/>
</dbReference>
<dbReference type="PANTHER" id="PTHR43178">
    <property type="entry name" value="DIHYDROLIPOAMIDE ACETYLTRANSFERASE COMPONENT OF PYRUVATE DEHYDROGENASE COMPLEX"/>
    <property type="match status" value="1"/>
</dbReference>
<evidence type="ECO:0000313" key="10">
    <source>
        <dbReference type="EMBL" id="PIE35640.1"/>
    </source>
</evidence>
<dbReference type="EMBL" id="PDSK01000037">
    <property type="protein sequence ID" value="PIE35640.1"/>
    <property type="molecule type" value="Genomic_DNA"/>
</dbReference>
<evidence type="ECO:0000256" key="7">
    <source>
        <dbReference type="SAM" id="MobiDB-lite"/>
    </source>
</evidence>
<dbReference type="Gene3D" id="2.40.50.100">
    <property type="match status" value="1"/>
</dbReference>
<dbReference type="Pfam" id="PF02817">
    <property type="entry name" value="E3_binding"/>
    <property type="match status" value="1"/>
</dbReference>
<dbReference type="InterPro" id="IPR023213">
    <property type="entry name" value="CAT-like_dom_sf"/>
</dbReference>
<dbReference type="GO" id="GO:0031405">
    <property type="term" value="F:lipoic acid binding"/>
    <property type="evidence" value="ECO:0007669"/>
    <property type="project" value="TreeGrafter"/>
</dbReference>
<name>A0A2G6KJS8_9BACT</name>
<protein>
    <recommendedName>
        <fullName evidence="6">Dihydrolipoamide acetyltransferase component of pyruvate dehydrogenase complex</fullName>
        <ecNumber evidence="6">2.3.1.-</ecNumber>
    </recommendedName>
</protein>
<dbReference type="SUPFAM" id="SSF47005">
    <property type="entry name" value="Peripheral subunit-binding domain of 2-oxo acid dehydrogenase complex"/>
    <property type="match status" value="1"/>
</dbReference>
<evidence type="ECO:0000256" key="4">
    <source>
        <dbReference type="ARBA" id="ARBA00022823"/>
    </source>
</evidence>
<dbReference type="InterPro" id="IPR003016">
    <property type="entry name" value="2-oxoA_DH_lipoyl-BS"/>
</dbReference>
<feature type="domain" description="Lipoyl-binding" evidence="8">
    <location>
        <begin position="2"/>
        <end position="77"/>
    </location>
</feature>
<dbReference type="Pfam" id="PF00364">
    <property type="entry name" value="Biotin_lipoyl"/>
    <property type="match status" value="1"/>
</dbReference>
<dbReference type="SUPFAM" id="SSF51230">
    <property type="entry name" value="Single hybrid motif"/>
    <property type="match status" value="1"/>
</dbReference>
<dbReference type="InterPro" id="IPR036625">
    <property type="entry name" value="E3-bd_dom_sf"/>
</dbReference>
<dbReference type="GO" id="GO:0005737">
    <property type="term" value="C:cytoplasm"/>
    <property type="evidence" value="ECO:0007669"/>
    <property type="project" value="TreeGrafter"/>
</dbReference>
<comment type="cofactor">
    <cofactor evidence="1 6">
        <name>(R)-lipoate</name>
        <dbReference type="ChEBI" id="CHEBI:83088"/>
    </cofactor>
</comment>
<feature type="compositionally biased region" description="Basic and acidic residues" evidence="7">
    <location>
        <begin position="103"/>
        <end position="114"/>
    </location>
</feature>
<keyword evidence="5 6" id="KW-0012">Acyltransferase</keyword>
<evidence type="ECO:0000256" key="3">
    <source>
        <dbReference type="ARBA" id="ARBA00022679"/>
    </source>
</evidence>
<dbReference type="PROSITE" id="PS51826">
    <property type="entry name" value="PSBD"/>
    <property type="match status" value="1"/>
</dbReference>
<reference evidence="10 11" key="1">
    <citation type="submission" date="2017-10" db="EMBL/GenBank/DDBJ databases">
        <title>Novel microbial diversity and functional potential in the marine mammal oral microbiome.</title>
        <authorList>
            <person name="Dudek N.K."/>
            <person name="Sun C.L."/>
            <person name="Burstein D."/>
            <person name="Kantor R.S."/>
            <person name="Aliaga Goltsman D.S."/>
            <person name="Bik E.M."/>
            <person name="Thomas B.C."/>
            <person name="Banfield J.F."/>
            <person name="Relman D.A."/>
        </authorList>
    </citation>
    <scope>NUCLEOTIDE SEQUENCE [LARGE SCALE GENOMIC DNA]</scope>
    <source>
        <strain evidence="10">DOLJORAL78_47_16</strain>
    </source>
</reference>
<feature type="region of interest" description="Disordered" evidence="7">
    <location>
        <begin position="90"/>
        <end position="115"/>
    </location>
</feature>
<evidence type="ECO:0000256" key="1">
    <source>
        <dbReference type="ARBA" id="ARBA00001938"/>
    </source>
</evidence>
<comment type="similarity">
    <text evidence="2 6">Belongs to the 2-oxoacid dehydrogenase family.</text>
</comment>
<dbReference type="AlphaFoldDB" id="A0A2G6KJS8"/>
<comment type="caution">
    <text evidence="10">The sequence shown here is derived from an EMBL/GenBank/DDBJ whole genome shotgun (WGS) entry which is preliminary data.</text>
</comment>
<dbReference type="GO" id="GO:0016407">
    <property type="term" value="F:acetyltransferase activity"/>
    <property type="evidence" value="ECO:0007669"/>
    <property type="project" value="TreeGrafter"/>
</dbReference>
<proteinExistence type="inferred from homology"/>
<dbReference type="Gene3D" id="4.10.320.10">
    <property type="entry name" value="E3-binding domain"/>
    <property type="match status" value="1"/>
</dbReference>
<evidence type="ECO:0000313" key="11">
    <source>
        <dbReference type="Proteomes" id="UP000230821"/>
    </source>
</evidence>
<dbReference type="PROSITE" id="PS50968">
    <property type="entry name" value="BIOTINYL_LIPOYL"/>
    <property type="match status" value="1"/>
</dbReference>
<dbReference type="CDD" id="cd06849">
    <property type="entry name" value="lipoyl_domain"/>
    <property type="match status" value="1"/>
</dbReference>
<evidence type="ECO:0000256" key="2">
    <source>
        <dbReference type="ARBA" id="ARBA00007317"/>
    </source>
</evidence>
<keyword evidence="4 6" id="KW-0450">Lipoyl</keyword>
<dbReference type="InterPro" id="IPR001078">
    <property type="entry name" value="2-oxoacid_DH_actylTfrase"/>
</dbReference>
<evidence type="ECO:0000259" key="8">
    <source>
        <dbReference type="PROSITE" id="PS50968"/>
    </source>
</evidence>
<sequence length="448" mass="47946">MAKEILMPRQGNTVESCLILEWKKQEGAEVAVNEILCEVETDKATFEIESEESGTLLKILYEEGADVPVLTPIAILGQPGEDISSFLSAETDDEPEQAASAPEKAEKSDVRPEPVETLNTQLSNHKSISPRARNLASAKGVDWTSIAGSGPEGRVIERDVLAVLTEKAPLTSAATAALIERGITAPASGTGIGGRVTTADLSQKPAVATPVLQAEFPGAFHEIPVKGVRKITASRMLESLASTAQVTLNTSADASKLLAYRQRLKASPEEFGLQGITINDLVMYAVSKTLLRFPDLNAHFLGERIREFEHVHLGMAVDSPRGLLVPPVRFADRLSLKQVSQETKRLITACQDGKILPDELSGGTFTMTNLGALGIESFTPVLNPPEVAILGVCAIQPKAVMVGDDVRHVPHIALSLTFNHQAVDGAPAARFLKELCTALANFDLLLAE</sequence>
<evidence type="ECO:0000256" key="5">
    <source>
        <dbReference type="ARBA" id="ARBA00023315"/>
    </source>
</evidence>
<evidence type="ECO:0000256" key="6">
    <source>
        <dbReference type="RuleBase" id="RU003423"/>
    </source>
</evidence>
<gene>
    <name evidence="10" type="ORF">CSA56_03325</name>
</gene>
<dbReference type="SUPFAM" id="SSF52777">
    <property type="entry name" value="CoA-dependent acyltransferases"/>
    <property type="match status" value="1"/>
</dbReference>
<dbReference type="Gene3D" id="3.30.559.10">
    <property type="entry name" value="Chloramphenicol acetyltransferase-like domain"/>
    <property type="match status" value="1"/>
</dbReference>
<feature type="domain" description="Peripheral subunit-binding (PSBD)" evidence="9">
    <location>
        <begin position="127"/>
        <end position="164"/>
    </location>
</feature>
<dbReference type="Proteomes" id="UP000230821">
    <property type="component" value="Unassembled WGS sequence"/>
</dbReference>
<accession>A0A2G6KJS8</accession>